<dbReference type="PANTHER" id="PTHR12812:SF0">
    <property type="entry name" value="HEPARAN-SULFATE 6-O-SULFOTRANSFERASE"/>
    <property type="match status" value="1"/>
</dbReference>
<evidence type="ECO:0000256" key="1">
    <source>
        <dbReference type="ARBA" id="ARBA00004167"/>
    </source>
</evidence>
<dbReference type="InterPro" id="IPR027417">
    <property type="entry name" value="P-loop_NTPase"/>
</dbReference>
<keyword evidence="3" id="KW-0812">Transmembrane</keyword>
<dbReference type="InterPro" id="IPR010635">
    <property type="entry name" value="Heparan_SO4-6-sulfoTrfase"/>
</dbReference>
<dbReference type="AlphaFoldDB" id="A0A2S2D081"/>
<keyword evidence="6" id="KW-0325">Glycoprotein</keyword>
<dbReference type="Gene3D" id="3.40.50.300">
    <property type="entry name" value="P-loop containing nucleotide triphosphate hydrolases"/>
    <property type="match status" value="1"/>
</dbReference>
<dbReference type="KEGG" id="azz:DEW08_29565"/>
<organism evidence="7 8">
    <name type="scientific">Azospirillum thermophilum</name>
    <dbReference type="NCBI Taxonomy" id="2202148"/>
    <lineage>
        <taxon>Bacteria</taxon>
        <taxon>Pseudomonadati</taxon>
        <taxon>Pseudomonadota</taxon>
        <taxon>Alphaproteobacteria</taxon>
        <taxon>Rhodospirillales</taxon>
        <taxon>Azospirillaceae</taxon>
        <taxon>Azospirillum</taxon>
    </lineage>
</organism>
<reference evidence="8" key="1">
    <citation type="submission" date="2018-05" db="EMBL/GenBank/DDBJ databases">
        <title>Azospirillum thermophila sp. nov., a novel isolated from hot spring.</title>
        <authorList>
            <person name="Zhao Z."/>
        </authorList>
    </citation>
    <scope>NUCLEOTIDE SEQUENCE [LARGE SCALE GENOMIC DNA]</scope>
    <source>
        <strain evidence="8">CFH 70021</strain>
        <plasmid evidence="8">unnamed4</plasmid>
    </source>
</reference>
<dbReference type="SUPFAM" id="SSF52540">
    <property type="entry name" value="P-loop containing nucleoside triphosphate hydrolases"/>
    <property type="match status" value="1"/>
</dbReference>
<evidence type="ECO:0000313" key="7">
    <source>
        <dbReference type="EMBL" id="AWK90164.1"/>
    </source>
</evidence>
<dbReference type="Proteomes" id="UP000245629">
    <property type="component" value="Plasmid unnamed4"/>
</dbReference>
<dbReference type="GO" id="GO:0016020">
    <property type="term" value="C:membrane"/>
    <property type="evidence" value="ECO:0007669"/>
    <property type="project" value="UniProtKB-SubCell"/>
</dbReference>
<evidence type="ECO:0000256" key="5">
    <source>
        <dbReference type="ARBA" id="ARBA00023136"/>
    </source>
</evidence>
<keyword evidence="8" id="KW-1185">Reference proteome</keyword>
<protein>
    <recommendedName>
        <fullName evidence="9">Sulfotransferase family protein</fullName>
    </recommendedName>
</protein>
<keyword evidence="5" id="KW-0472">Membrane</keyword>
<dbReference type="OrthoDB" id="7366995at2"/>
<gene>
    <name evidence="7" type="ORF">DEW08_29565</name>
</gene>
<proteinExistence type="predicted"/>
<evidence type="ECO:0000256" key="6">
    <source>
        <dbReference type="ARBA" id="ARBA00023180"/>
    </source>
</evidence>
<dbReference type="PANTHER" id="PTHR12812">
    <property type="entry name" value="HEPARAN SULFATE 6-O-SULFOTRANSFERASE 3"/>
    <property type="match status" value="1"/>
</dbReference>
<accession>A0A2S2D081</accession>
<keyword evidence="7" id="KW-0614">Plasmid</keyword>
<evidence type="ECO:0000256" key="4">
    <source>
        <dbReference type="ARBA" id="ARBA00022989"/>
    </source>
</evidence>
<evidence type="ECO:0000256" key="3">
    <source>
        <dbReference type="ARBA" id="ARBA00022692"/>
    </source>
</evidence>
<geneLocation type="plasmid" evidence="7 8">
    <name>unnamed4</name>
</geneLocation>
<comment type="subcellular location">
    <subcellularLocation>
        <location evidence="1">Membrane</location>
        <topology evidence="1">Single-pass membrane protein</topology>
    </subcellularLocation>
</comment>
<evidence type="ECO:0008006" key="9">
    <source>
        <dbReference type="Google" id="ProtNLM"/>
    </source>
</evidence>
<name>A0A2S2D081_9PROT</name>
<dbReference type="RefSeq" id="WP_109334199.1">
    <property type="nucleotide sequence ID" value="NZ_CP029359.1"/>
</dbReference>
<evidence type="ECO:0000313" key="8">
    <source>
        <dbReference type="Proteomes" id="UP000245629"/>
    </source>
</evidence>
<keyword evidence="4" id="KW-1133">Transmembrane helix</keyword>
<sequence length="264" mass="29458">MTSHALTYFLHIPKTAGTSTTEYFYDSLPAGTICPHRLWDGLITAGEDELRQWRVYIGHFGGLLPLWLRAWPDIVTVLRCPVARTISHIKHVRRGPEHPLHKLAQGLSVKDYCFHPILSRSVENFQARYLASLSWSLDITRTAEPGARNYGDVSVAFEDALHSLQRGPYLHRYAERALESMKAVGIAENHHRTLELFAAALGLPGPKSEYRANIGATADSLGLEITQDDYAAIEAVTEIDRALYECAVRLFQRACAEHGIPDAA</sequence>
<evidence type="ECO:0000256" key="2">
    <source>
        <dbReference type="ARBA" id="ARBA00022679"/>
    </source>
</evidence>
<keyword evidence="2" id="KW-0808">Transferase</keyword>
<dbReference type="EMBL" id="CP029359">
    <property type="protein sequence ID" value="AWK90164.1"/>
    <property type="molecule type" value="Genomic_DNA"/>
</dbReference>
<dbReference type="GO" id="GO:0017095">
    <property type="term" value="F:heparan sulfate 6-sulfotransferase activity"/>
    <property type="evidence" value="ECO:0007669"/>
    <property type="project" value="TreeGrafter"/>
</dbReference>